<accession>A0ABP8KJW3</accession>
<organism evidence="2 3">
    <name type="scientific">Tsukamurella soli</name>
    <dbReference type="NCBI Taxonomy" id="644556"/>
    <lineage>
        <taxon>Bacteria</taxon>
        <taxon>Bacillati</taxon>
        <taxon>Actinomycetota</taxon>
        <taxon>Actinomycetes</taxon>
        <taxon>Mycobacteriales</taxon>
        <taxon>Tsukamurellaceae</taxon>
        <taxon>Tsukamurella</taxon>
    </lineage>
</organism>
<evidence type="ECO:0000313" key="2">
    <source>
        <dbReference type="EMBL" id="GAA4408196.1"/>
    </source>
</evidence>
<dbReference type="SUPFAM" id="SSF52799">
    <property type="entry name" value="(Phosphotyrosine protein) phosphatases II"/>
    <property type="match status" value="1"/>
</dbReference>
<dbReference type="Pfam" id="PF13350">
    <property type="entry name" value="Y_phosphatase3"/>
    <property type="match status" value="1"/>
</dbReference>
<dbReference type="InterPro" id="IPR016130">
    <property type="entry name" value="Tyr_Pase_AS"/>
</dbReference>
<proteinExistence type="inferred from homology"/>
<comment type="caution">
    <text evidence="2">The sequence shown here is derived from an EMBL/GenBank/DDBJ whole genome shotgun (WGS) entry which is preliminary data.</text>
</comment>
<dbReference type="EMBL" id="BAABFR010000207">
    <property type="protein sequence ID" value="GAA4408196.1"/>
    <property type="molecule type" value="Genomic_DNA"/>
</dbReference>
<evidence type="ECO:0000313" key="3">
    <source>
        <dbReference type="Proteomes" id="UP001500635"/>
    </source>
</evidence>
<reference evidence="3" key="1">
    <citation type="journal article" date="2019" name="Int. J. Syst. Evol. Microbiol.">
        <title>The Global Catalogue of Microorganisms (GCM) 10K type strain sequencing project: providing services to taxonomists for standard genome sequencing and annotation.</title>
        <authorList>
            <consortium name="The Broad Institute Genomics Platform"/>
            <consortium name="The Broad Institute Genome Sequencing Center for Infectious Disease"/>
            <person name="Wu L."/>
            <person name="Ma J."/>
        </authorList>
    </citation>
    <scope>NUCLEOTIDE SEQUENCE [LARGE SCALE GENOMIC DNA]</scope>
    <source>
        <strain evidence="3">JCM 17688</strain>
    </source>
</reference>
<protein>
    <submittedName>
        <fullName evidence="2">Tyrosine/lipid phosphatase LipA</fullName>
    </submittedName>
</protein>
<dbReference type="Gene3D" id="3.90.190.10">
    <property type="entry name" value="Protein tyrosine phosphatase superfamily"/>
    <property type="match status" value="1"/>
</dbReference>
<dbReference type="PROSITE" id="PS00383">
    <property type="entry name" value="TYR_PHOSPHATASE_1"/>
    <property type="match status" value="1"/>
</dbReference>
<dbReference type="Proteomes" id="UP001500635">
    <property type="component" value="Unassembled WGS sequence"/>
</dbReference>
<dbReference type="PANTHER" id="PTHR31126">
    <property type="entry name" value="TYROSINE-PROTEIN PHOSPHATASE"/>
    <property type="match status" value="1"/>
</dbReference>
<dbReference type="PANTHER" id="PTHR31126:SF1">
    <property type="entry name" value="TYROSINE SPECIFIC PROTEIN PHOSPHATASES DOMAIN-CONTAINING PROTEIN"/>
    <property type="match status" value="1"/>
</dbReference>
<evidence type="ECO:0000256" key="1">
    <source>
        <dbReference type="ARBA" id="ARBA00009580"/>
    </source>
</evidence>
<dbReference type="InterPro" id="IPR029021">
    <property type="entry name" value="Prot-tyrosine_phosphatase-like"/>
</dbReference>
<gene>
    <name evidence="2" type="primary">lipA_3</name>
    <name evidence="2" type="ORF">GCM10023147_52240</name>
</gene>
<name>A0ABP8KJW3_9ACTN</name>
<dbReference type="InterPro" id="IPR026893">
    <property type="entry name" value="Tyr/Ser_Pase_IphP-type"/>
</dbReference>
<comment type="similarity">
    <text evidence="1">Belongs to the protein-tyrosine phosphatase family.</text>
</comment>
<sequence>MHNLRDVAGASGYPTAGSRMRTGVLFRSEALADDAPSALTALGLTRVYDLRTTIEVDKHPDVLPAGTGYARHNILGDDNDLGTLDPSTLRPGSARRMLLAANRSFVTEPGARAAFGGLLHDIATTDGPQLFHCTAGKDRTGWAAAILQSLSGASRADVLHDYLLTNEYSRDAITAIGEAVAAEHGADVAVAVREMYGVFPEALEAGFDELGARYGTVDRYVREGLGLTPDTVDALRAKLVV</sequence>
<keyword evidence="3" id="KW-1185">Reference proteome</keyword>
<dbReference type="RefSeq" id="WP_345001956.1">
    <property type="nucleotide sequence ID" value="NZ_BAABFR010000207.1"/>
</dbReference>